<keyword evidence="1" id="KW-0547">Nucleotide-binding</keyword>
<dbReference type="RefSeq" id="WP_322328103.1">
    <property type="nucleotide sequence ID" value="NZ_CP139725.1"/>
</dbReference>
<proteinExistence type="predicted"/>
<sequence length="658" mass="74847">MDVKIQTGWDNDPAGRIRNLSLAPNAKNSLFPLFEAVMNSIHAIEERFGKDNLSKGEISIILHRTKTGDMEGFTVFDNGIGFNESNIESFRRMDSRAKEKIGGKGVGRLVWLKVLDEVRVKSVYDDGSSGLSVSFDFKISNPTDNLTFLPADRGAAGSIIQLTPYKQDYAFHIPKKASTITNRLLAHFISYFINISHPKITVCDVDAEIDLFDAFSESVERDADYRFNLSVSGASEDFILHCFLLPKAISDDERSTNALYLGANGRAVKRFDMDGVIGLKAIDNKFAFLGYIESPALDGSVNDTRTDFSLSEDEVESIVDQAKERVKEFLAPELAEIREKQAEIVTALRIEHPRFLSIQGTDGEIAETLHYGTNRKEDIFVEMSRQSLRQYERRKNAFKRSIEKKLPDVEVKAREYVAELKQESVSSLAEYVMKRKLVLDVFEESLKFKPDTDQESEYEDVLHDIICPLKSTSSDLDYDDHNLWIVDDRLAFYSYFNSDTHMKKQVSDPAHPNDRPDVSIFDLGLGFENEDRSSPITIVEFKRPKIDNYTLEKNPITQVRKYVEDMRKSGEAIKYDGTPIRSIEETTPFMCHIIADVTPRLRDVMKALGNFHRKAGSNTYYSWDSSYSIFIEVSSFKDVLESAKSRNRAFFERIGISV</sequence>
<dbReference type="GO" id="GO:0005524">
    <property type="term" value="F:ATP binding"/>
    <property type="evidence" value="ECO:0007669"/>
    <property type="project" value="UniProtKB-KW"/>
</dbReference>
<dbReference type="Gene3D" id="3.30.565.10">
    <property type="entry name" value="Histidine kinase-like ATPase, C-terminal domain"/>
    <property type="match status" value="1"/>
</dbReference>
<accession>A0ABZ0UWI2</accession>
<organism evidence="1 2">
    <name type="scientific">Sulfitobacter faviae</name>
    <dbReference type="NCBI Taxonomy" id="1775881"/>
    <lineage>
        <taxon>Bacteria</taxon>
        <taxon>Pseudomonadati</taxon>
        <taxon>Pseudomonadota</taxon>
        <taxon>Alphaproteobacteria</taxon>
        <taxon>Rhodobacterales</taxon>
        <taxon>Roseobacteraceae</taxon>
        <taxon>Sulfitobacter</taxon>
    </lineage>
</organism>
<gene>
    <name evidence="1" type="ORF">T7987_12415</name>
</gene>
<dbReference type="SUPFAM" id="SSF55874">
    <property type="entry name" value="ATPase domain of HSP90 chaperone/DNA topoisomerase II/histidine kinase"/>
    <property type="match status" value="1"/>
</dbReference>
<dbReference type="EMBL" id="CP139725">
    <property type="protein sequence ID" value="WPZ20976.1"/>
    <property type="molecule type" value="Genomic_DNA"/>
</dbReference>
<keyword evidence="2" id="KW-1185">Reference proteome</keyword>
<name>A0ABZ0UWI2_9RHOB</name>
<dbReference type="InterPro" id="IPR036890">
    <property type="entry name" value="HATPase_C_sf"/>
</dbReference>
<evidence type="ECO:0000313" key="2">
    <source>
        <dbReference type="Proteomes" id="UP001326567"/>
    </source>
</evidence>
<dbReference type="Proteomes" id="UP001326567">
    <property type="component" value="Chromosome"/>
</dbReference>
<evidence type="ECO:0000313" key="1">
    <source>
        <dbReference type="EMBL" id="WPZ20976.1"/>
    </source>
</evidence>
<reference evidence="1 2" key="1">
    <citation type="submission" date="2023-11" db="EMBL/GenBank/DDBJ databases">
        <title>From the Deep-Sea to the Surface: Bacterial Genomes Isolated from the Moytirra Hydrothermal Vent Plume.</title>
        <authorList>
            <person name="Major S.R."/>
        </authorList>
    </citation>
    <scope>NUCLEOTIDE SEQUENCE [LARGE SCALE GENOMIC DNA]</scope>
    <source>
        <strain evidence="1 2">OXR-9</strain>
    </source>
</reference>
<protein>
    <submittedName>
        <fullName evidence="1">ATP-binding protein</fullName>
    </submittedName>
</protein>
<keyword evidence="1" id="KW-0067">ATP-binding</keyword>